<keyword evidence="1" id="KW-0812">Transmembrane</keyword>
<feature type="transmembrane region" description="Helical" evidence="1">
    <location>
        <begin position="54"/>
        <end position="78"/>
    </location>
</feature>
<accession>A0A4Y7PDS8</accession>
<name>A0A4Y7PDS8_9AGAM</name>
<proteinExistence type="predicted"/>
<evidence type="ECO:0000256" key="1">
    <source>
        <dbReference type="SAM" id="Phobius"/>
    </source>
</evidence>
<feature type="domain" description="DUF6533" evidence="2">
    <location>
        <begin position="20"/>
        <end position="65"/>
    </location>
</feature>
<reference evidence="3 4" key="1">
    <citation type="submission" date="2018-06" db="EMBL/GenBank/DDBJ databases">
        <title>A transcriptomic atlas of mushroom development highlights an independent origin of complex multicellularity.</title>
        <authorList>
            <consortium name="DOE Joint Genome Institute"/>
            <person name="Krizsan K."/>
            <person name="Almasi E."/>
            <person name="Merenyi Z."/>
            <person name="Sahu N."/>
            <person name="Viragh M."/>
            <person name="Koszo T."/>
            <person name="Mondo S."/>
            <person name="Kiss B."/>
            <person name="Balint B."/>
            <person name="Kues U."/>
            <person name="Barry K."/>
            <person name="Hegedus J.C."/>
            <person name="Henrissat B."/>
            <person name="Johnson J."/>
            <person name="Lipzen A."/>
            <person name="Ohm R."/>
            <person name="Nagy I."/>
            <person name="Pangilinan J."/>
            <person name="Yan J."/>
            <person name="Xiong Y."/>
            <person name="Grigoriev I.V."/>
            <person name="Hibbett D.S."/>
            <person name="Nagy L.G."/>
        </authorList>
    </citation>
    <scope>NUCLEOTIDE SEQUENCE [LARGE SCALE GENOMIC DNA]</scope>
    <source>
        <strain evidence="3 4">SZMC22713</strain>
    </source>
</reference>
<sequence length="251" mass="28100">MSVLPPSVIVSFFHIYVVHCTTIAAVTVLIWDYLITLPDEVALVWPSSWSISKFLFMLNRYLVFIDSIMLVYGAVFLSGEWRYIAELMYWIASGLHKHVSDFSVVVGCMAGQCILILRAYAVWGSQFNKLYAVIFGTYLCIFAVTLWAAAKYIGGAYCKHHFLSKNFPAAQLTISSATGVPALGMKGCTLFFKNRLAWVDIALIAVIEIVSTGLMIIKAIQHFRVSRSSLMTIIYHDGLLYFAFLLGYSAQ</sequence>
<feature type="transmembrane region" description="Helical" evidence="1">
    <location>
        <begin position="129"/>
        <end position="150"/>
    </location>
</feature>
<feature type="transmembrane region" description="Helical" evidence="1">
    <location>
        <begin position="229"/>
        <end position="250"/>
    </location>
</feature>
<keyword evidence="1" id="KW-0472">Membrane</keyword>
<dbReference type="Proteomes" id="UP000294933">
    <property type="component" value="Unassembled WGS sequence"/>
</dbReference>
<evidence type="ECO:0000313" key="4">
    <source>
        <dbReference type="Proteomes" id="UP000294933"/>
    </source>
</evidence>
<keyword evidence="1" id="KW-1133">Transmembrane helix</keyword>
<dbReference type="Pfam" id="PF20151">
    <property type="entry name" value="DUF6533"/>
    <property type="match status" value="1"/>
</dbReference>
<feature type="transmembrane region" description="Helical" evidence="1">
    <location>
        <begin position="12"/>
        <end position="34"/>
    </location>
</feature>
<dbReference type="VEuPathDB" id="FungiDB:BD410DRAFT_846995"/>
<dbReference type="STRING" id="50990.A0A4Y7PDS8"/>
<dbReference type="EMBL" id="ML170654">
    <property type="protein sequence ID" value="TDL13396.1"/>
    <property type="molecule type" value="Genomic_DNA"/>
</dbReference>
<dbReference type="AlphaFoldDB" id="A0A4Y7PDS8"/>
<feature type="transmembrane region" description="Helical" evidence="1">
    <location>
        <begin position="196"/>
        <end position="217"/>
    </location>
</feature>
<dbReference type="InterPro" id="IPR045340">
    <property type="entry name" value="DUF6533"/>
</dbReference>
<protein>
    <recommendedName>
        <fullName evidence="2">DUF6533 domain-containing protein</fullName>
    </recommendedName>
</protein>
<evidence type="ECO:0000259" key="2">
    <source>
        <dbReference type="Pfam" id="PF20151"/>
    </source>
</evidence>
<feature type="transmembrane region" description="Helical" evidence="1">
    <location>
        <begin position="99"/>
        <end position="123"/>
    </location>
</feature>
<organism evidence="3 4">
    <name type="scientific">Rickenella mellea</name>
    <dbReference type="NCBI Taxonomy" id="50990"/>
    <lineage>
        <taxon>Eukaryota</taxon>
        <taxon>Fungi</taxon>
        <taxon>Dikarya</taxon>
        <taxon>Basidiomycota</taxon>
        <taxon>Agaricomycotina</taxon>
        <taxon>Agaricomycetes</taxon>
        <taxon>Hymenochaetales</taxon>
        <taxon>Rickenellaceae</taxon>
        <taxon>Rickenella</taxon>
    </lineage>
</organism>
<dbReference type="OrthoDB" id="3341843at2759"/>
<gene>
    <name evidence="3" type="ORF">BD410DRAFT_846995</name>
</gene>
<evidence type="ECO:0000313" key="3">
    <source>
        <dbReference type="EMBL" id="TDL13396.1"/>
    </source>
</evidence>
<keyword evidence="4" id="KW-1185">Reference proteome</keyword>